<name>A0A2K1G616_9PROT</name>
<comment type="caution">
    <text evidence="1">The sequence shown here is derived from an EMBL/GenBank/DDBJ whole genome shotgun (WGS) entry which is preliminary data.</text>
</comment>
<dbReference type="Proteomes" id="UP000236268">
    <property type="component" value="Unassembled WGS sequence"/>
</dbReference>
<dbReference type="GO" id="GO:0003677">
    <property type="term" value="F:DNA binding"/>
    <property type="evidence" value="ECO:0007669"/>
    <property type="project" value="UniProtKB-KW"/>
</dbReference>
<dbReference type="EMBL" id="POWG01000003">
    <property type="protein sequence ID" value="PNR00207.1"/>
    <property type="molecule type" value="Genomic_DNA"/>
</dbReference>
<evidence type="ECO:0000313" key="2">
    <source>
        <dbReference type="Proteomes" id="UP000236268"/>
    </source>
</evidence>
<dbReference type="NCBIfam" id="TIGR01764">
    <property type="entry name" value="excise"/>
    <property type="match status" value="1"/>
</dbReference>
<accession>A0A2K1G616</accession>
<dbReference type="InterPro" id="IPR010093">
    <property type="entry name" value="SinI_DNA-bd"/>
</dbReference>
<protein>
    <submittedName>
        <fullName evidence="1">DNA-binding protein</fullName>
    </submittedName>
</protein>
<sequence>MNAAERTRSLDGDEASMHQRFLSIKEFGNVFGPKHTKTYELIKRGELTAVKVGRRTYIPIEAAEAWAARLPRL</sequence>
<dbReference type="RefSeq" id="WP_103039279.1">
    <property type="nucleotide sequence ID" value="NZ_POWG01000003.1"/>
</dbReference>
<proteinExistence type="predicted"/>
<gene>
    <name evidence="1" type="ORF">C1S70_05115</name>
</gene>
<keyword evidence="1" id="KW-0238">DNA-binding</keyword>
<evidence type="ECO:0000313" key="1">
    <source>
        <dbReference type="EMBL" id="PNR00207.1"/>
    </source>
</evidence>
<dbReference type="AlphaFoldDB" id="A0A2K1G616"/>
<organism evidence="1 2">
    <name type="scientific">Azospirillum argentinense</name>
    <dbReference type="NCBI Taxonomy" id="2970906"/>
    <lineage>
        <taxon>Bacteria</taxon>
        <taxon>Pseudomonadati</taxon>
        <taxon>Pseudomonadota</taxon>
        <taxon>Alphaproteobacteria</taxon>
        <taxon>Rhodospirillales</taxon>
        <taxon>Azospirillaceae</taxon>
        <taxon>Azospirillum</taxon>
    </lineage>
</organism>
<reference evidence="1 2" key="1">
    <citation type="submission" date="2018-01" db="EMBL/GenBank/DDBJ databases">
        <title>Whole genome sequence of Azospirillum brasilense REC3 isolated from strawberry roots.</title>
        <authorList>
            <person name="Fontana C.A."/>
            <person name="Salazar S.M."/>
            <person name="Bassi D."/>
            <person name="Puglisi E."/>
            <person name="Lovaisa N.C."/>
            <person name="Toffoli L.M."/>
            <person name="Pedraza R."/>
            <person name="Cocconcelli P.S."/>
        </authorList>
    </citation>
    <scope>NUCLEOTIDE SEQUENCE [LARGE SCALE GENOMIC DNA]</scope>
    <source>
        <strain evidence="1 2">REC3</strain>
    </source>
</reference>